<evidence type="ECO:0000313" key="1">
    <source>
        <dbReference type="EMBL" id="CAG8843531.1"/>
    </source>
</evidence>
<dbReference type="EMBL" id="CAJVQB010072723">
    <property type="protein sequence ID" value="CAG8843531.1"/>
    <property type="molecule type" value="Genomic_DNA"/>
</dbReference>
<protein>
    <submittedName>
        <fullName evidence="1">6525_t:CDS:1</fullName>
    </submittedName>
</protein>
<gene>
    <name evidence="1" type="ORF">GMARGA_LOCUS36592</name>
</gene>
<accession>A0ABN7WY55</accession>
<feature type="non-terminal residue" evidence="1">
    <location>
        <position position="59"/>
    </location>
</feature>
<dbReference type="Proteomes" id="UP000789901">
    <property type="component" value="Unassembled WGS sequence"/>
</dbReference>
<name>A0ABN7WY55_GIGMA</name>
<organism evidence="1 2">
    <name type="scientific">Gigaspora margarita</name>
    <dbReference type="NCBI Taxonomy" id="4874"/>
    <lineage>
        <taxon>Eukaryota</taxon>
        <taxon>Fungi</taxon>
        <taxon>Fungi incertae sedis</taxon>
        <taxon>Mucoromycota</taxon>
        <taxon>Glomeromycotina</taxon>
        <taxon>Glomeromycetes</taxon>
        <taxon>Diversisporales</taxon>
        <taxon>Gigasporaceae</taxon>
        <taxon>Gigaspora</taxon>
    </lineage>
</organism>
<evidence type="ECO:0000313" key="2">
    <source>
        <dbReference type="Proteomes" id="UP000789901"/>
    </source>
</evidence>
<keyword evidence="2" id="KW-1185">Reference proteome</keyword>
<sequence>EFYLSNKSNAHTIEESEMDINLLLQLVAKRPQKQYRKPKFTYSEILVDGIVKKIKEDKT</sequence>
<comment type="caution">
    <text evidence="1">The sequence shown here is derived from an EMBL/GenBank/DDBJ whole genome shotgun (WGS) entry which is preliminary data.</text>
</comment>
<reference evidence="1 2" key="1">
    <citation type="submission" date="2021-06" db="EMBL/GenBank/DDBJ databases">
        <authorList>
            <person name="Kallberg Y."/>
            <person name="Tangrot J."/>
            <person name="Rosling A."/>
        </authorList>
    </citation>
    <scope>NUCLEOTIDE SEQUENCE [LARGE SCALE GENOMIC DNA]</scope>
    <source>
        <strain evidence="1 2">120-4 pot B 10/14</strain>
    </source>
</reference>
<proteinExistence type="predicted"/>
<feature type="non-terminal residue" evidence="1">
    <location>
        <position position="1"/>
    </location>
</feature>